<dbReference type="SUPFAM" id="SSF160369">
    <property type="entry name" value="Ribosomal protein L10-like"/>
    <property type="match status" value="1"/>
</dbReference>
<feature type="compositionally biased region" description="Low complexity" evidence="7">
    <location>
        <begin position="176"/>
        <end position="197"/>
    </location>
</feature>
<gene>
    <name evidence="8" type="primary">rplJ</name>
    <name evidence="8" type="ORF">Pla8534_61680</name>
</gene>
<dbReference type="KEGG" id="lcre:Pla8534_61680"/>
<evidence type="ECO:0000313" key="8">
    <source>
        <dbReference type="EMBL" id="QDU98306.1"/>
    </source>
</evidence>
<feature type="region of interest" description="Disordered" evidence="7">
    <location>
        <begin position="165"/>
        <end position="208"/>
    </location>
</feature>
<evidence type="ECO:0000256" key="6">
    <source>
        <dbReference type="ARBA" id="ARBA00035502"/>
    </source>
</evidence>
<comment type="function">
    <text evidence="1">Forms part of the ribosomal stalk, playing a central role in the interaction of the ribosome with GTP-bound translation factors.</text>
</comment>
<dbReference type="NCBIfam" id="NF000955">
    <property type="entry name" value="PRK00099.1-1"/>
    <property type="match status" value="1"/>
</dbReference>
<comment type="similarity">
    <text evidence="2">Belongs to the universal ribosomal protein uL10 family.</text>
</comment>
<dbReference type="Gene3D" id="3.30.70.1730">
    <property type="match status" value="1"/>
</dbReference>
<organism evidence="8 9">
    <name type="scientific">Lignipirellula cremea</name>
    <dbReference type="NCBI Taxonomy" id="2528010"/>
    <lineage>
        <taxon>Bacteria</taxon>
        <taxon>Pseudomonadati</taxon>
        <taxon>Planctomycetota</taxon>
        <taxon>Planctomycetia</taxon>
        <taxon>Pirellulales</taxon>
        <taxon>Pirellulaceae</taxon>
        <taxon>Lignipirellula</taxon>
    </lineage>
</organism>
<evidence type="ECO:0000256" key="2">
    <source>
        <dbReference type="ARBA" id="ARBA00008889"/>
    </source>
</evidence>
<keyword evidence="4" id="KW-0687">Ribonucleoprotein</keyword>
<feature type="compositionally biased region" description="Acidic residues" evidence="7">
    <location>
        <begin position="198"/>
        <end position="208"/>
    </location>
</feature>
<keyword evidence="3 8" id="KW-0689">Ribosomal protein</keyword>
<accession>A0A518E2I8</accession>
<dbReference type="AlphaFoldDB" id="A0A518E2I8"/>
<evidence type="ECO:0000256" key="4">
    <source>
        <dbReference type="ARBA" id="ARBA00023274"/>
    </source>
</evidence>
<dbReference type="CDD" id="cd05797">
    <property type="entry name" value="Ribosomal_L10"/>
    <property type="match status" value="1"/>
</dbReference>
<evidence type="ECO:0000256" key="7">
    <source>
        <dbReference type="SAM" id="MobiDB-lite"/>
    </source>
</evidence>
<evidence type="ECO:0000256" key="3">
    <source>
        <dbReference type="ARBA" id="ARBA00022980"/>
    </source>
</evidence>
<protein>
    <recommendedName>
        <fullName evidence="5">Large ribosomal subunit protein uL10</fullName>
    </recommendedName>
    <alternativeName>
        <fullName evidence="6">50S ribosomal protein L10</fullName>
    </alternativeName>
</protein>
<dbReference type="PANTHER" id="PTHR11560">
    <property type="entry name" value="39S RIBOSOMAL PROTEIN L10, MITOCHONDRIAL"/>
    <property type="match status" value="1"/>
</dbReference>
<reference evidence="8 9" key="1">
    <citation type="submission" date="2019-02" db="EMBL/GenBank/DDBJ databases">
        <title>Deep-cultivation of Planctomycetes and their phenomic and genomic characterization uncovers novel biology.</title>
        <authorList>
            <person name="Wiegand S."/>
            <person name="Jogler M."/>
            <person name="Boedeker C."/>
            <person name="Pinto D."/>
            <person name="Vollmers J."/>
            <person name="Rivas-Marin E."/>
            <person name="Kohn T."/>
            <person name="Peeters S.H."/>
            <person name="Heuer A."/>
            <person name="Rast P."/>
            <person name="Oberbeckmann S."/>
            <person name="Bunk B."/>
            <person name="Jeske O."/>
            <person name="Meyerdierks A."/>
            <person name="Storesund J.E."/>
            <person name="Kallscheuer N."/>
            <person name="Luecker S."/>
            <person name="Lage O.M."/>
            <person name="Pohl T."/>
            <person name="Merkel B.J."/>
            <person name="Hornburger P."/>
            <person name="Mueller R.-W."/>
            <person name="Bruemmer F."/>
            <person name="Labrenz M."/>
            <person name="Spormann A.M."/>
            <person name="Op den Camp H."/>
            <person name="Overmann J."/>
            <person name="Amann R."/>
            <person name="Jetten M.S.M."/>
            <person name="Mascher T."/>
            <person name="Medema M.H."/>
            <person name="Devos D.P."/>
            <person name="Kaster A.-K."/>
            <person name="Ovreas L."/>
            <person name="Rohde M."/>
            <person name="Galperin M.Y."/>
            <person name="Jogler C."/>
        </authorList>
    </citation>
    <scope>NUCLEOTIDE SEQUENCE [LARGE SCALE GENOMIC DNA]</scope>
    <source>
        <strain evidence="8 9">Pla85_3_4</strain>
    </source>
</reference>
<evidence type="ECO:0000313" key="9">
    <source>
        <dbReference type="Proteomes" id="UP000317648"/>
    </source>
</evidence>
<evidence type="ECO:0000256" key="1">
    <source>
        <dbReference type="ARBA" id="ARBA00002633"/>
    </source>
</evidence>
<dbReference type="OrthoDB" id="278380at2"/>
<dbReference type="InterPro" id="IPR043141">
    <property type="entry name" value="Ribosomal_uL10-like_sf"/>
</dbReference>
<dbReference type="GO" id="GO:0005840">
    <property type="term" value="C:ribosome"/>
    <property type="evidence" value="ECO:0007669"/>
    <property type="project" value="UniProtKB-KW"/>
</dbReference>
<dbReference type="InterPro" id="IPR001790">
    <property type="entry name" value="Ribosomal_uL10"/>
</dbReference>
<dbReference type="Proteomes" id="UP000317648">
    <property type="component" value="Chromosome"/>
</dbReference>
<dbReference type="GO" id="GO:1990904">
    <property type="term" value="C:ribonucleoprotein complex"/>
    <property type="evidence" value="ECO:0007669"/>
    <property type="project" value="UniProtKB-KW"/>
</dbReference>
<keyword evidence="9" id="KW-1185">Reference proteome</keyword>
<sequence length="208" mass="21784">MSKYVKDLISDEIAKRLSGVEDAVLVNVVGMEANATVQLRQELRQKGIHLLVVKNSLARRATEGTSLRPAFDGLNGPHAIVWGCEDFIALAKEIATIDKEKKYPKFQPAGGVMDGEKLTADRLKEVSKWPNRAEQLSILMGQVLAPGAALVSQLLAPGGALASQIEAAGEKSGETAEASAPVADEAPAADATPAAESAPEESAEGSAE</sequence>
<evidence type="ECO:0000256" key="5">
    <source>
        <dbReference type="ARBA" id="ARBA00035202"/>
    </source>
</evidence>
<name>A0A518E2I8_9BACT</name>
<dbReference type="InterPro" id="IPR047865">
    <property type="entry name" value="Ribosomal_uL10_bac_type"/>
</dbReference>
<dbReference type="Pfam" id="PF00466">
    <property type="entry name" value="Ribosomal_L10"/>
    <property type="match status" value="1"/>
</dbReference>
<dbReference type="EMBL" id="CP036433">
    <property type="protein sequence ID" value="QDU98306.1"/>
    <property type="molecule type" value="Genomic_DNA"/>
</dbReference>
<proteinExistence type="inferred from homology"/>
<dbReference type="RefSeq" id="WP_145057458.1">
    <property type="nucleotide sequence ID" value="NZ_CP036433.1"/>
</dbReference>